<evidence type="ECO:0000313" key="2">
    <source>
        <dbReference type="EMBL" id="KAL2048708.1"/>
    </source>
</evidence>
<evidence type="ECO:0000256" key="1">
    <source>
        <dbReference type="SAM" id="Phobius"/>
    </source>
</evidence>
<protein>
    <submittedName>
        <fullName evidence="2">Uncharacterized protein</fullName>
    </submittedName>
</protein>
<evidence type="ECO:0000313" key="3">
    <source>
        <dbReference type="Proteomes" id="UP001590951"/>
    </source>
</evidence>
<reference evidence="2 3" key="1">
    <citation type="submission" date="2024-09" db="EMBL/GenBank/DDBJ databases">
        <title>Rethinking Asexuality: The Enigmatic Case of Functional Sexual Genes in Lepraria (Stereocaulaceae).</title>
        <authorList>
            <person name="Doellman M."/>
            <person name="Sun Y."/>
            <person name="Barcenas-Pena A."/>
            <person name="Lumbsch H.T."/>
            <person name="Grewe F."/>
        </authorList>
    </citation>
    <scope>NUCLEOTIDE SEQUENCE [LARGE SCALE GENOMIC DNA]</scope>
    <source>
        <strain evidence="2 3">Grewe 0041</strain>
    </source>
</reference>
<feature type="transmembrane region" description="Helical" evidence="1">
    <location>
        <begin position="167"/>
        <end position="188"/>
    </location>
</feature>
<feature type="transmembrane region" description="Helical" evidence="1">
    <location>
        <begin position="242"/>
        <end position="266"/>
    </location>
</feature>
<keyword evidence="1" id="KW-0812">Transmembrane</keyword>
<dbReference type="EMBL" id="JBHFEH010000082">
    <property type="protein sequence ID" value="KAL2048708.1"/>
    <property type="molecule type" value="Genomic_DNA"/>
</dbReference>
<gene>
    <name evidence="2" type="ORF">ABVK25_011025</name>
</gene>
<dbReference type="Proteomes" id="UP001590951">
    <property type="component" value="Unassembled WGS sequence"/>
</dbReference>
<proteinExistence type="predicted"/>
<accession>A0ABR4AU83</accession>
<name>A0ABR4AU83_9LECA</name>
<feature type="transmembrane region" description="Helical" evidence="1">
    <location>
        <begin position="118"/>
        <end position="147"/>
    </location>
</feature>
<comment type="caution">
    <text evidence="2">The sequence shown here is derived from an EMBL/GenBank/DDBJ whole genome shotgun (WGS) entry which is preliminary data.</text>
</comment>
<keyword evidence="3" id="KW-1185">Reference proteome</keyword>
<organism evidence="2 3">
    <name type="scientific">Lepraria finkii</name>
    <dbReference type="NCBI Taxonomy" id="1340010"/>
    <lineage>
        <taxon>Eukaryota</taxon>
        <taxon>Fungi</taxon>
        <taxon>Dikarya</taxon>
        <taxon>Ascomycota</taxon>
        <taxon>Pezizomycotina</taxon>
        <taxon>Lecanoromycetes</taxon>
        <taxon>OSLEUM clade</taxon>
        <taxon>Lecanoromycetidae</taxon>
        <taxon>Lecanorales</taxon>
        <taxon>Lecanorineae</taxon>
        <taxon>Stereocaulaceae</taxon>
        <taxon>Lepraria</taxon>
    </lineage>
</organism>
<keyword evidence="1" id="KW-1133">Transmembrane helix</keyword>
<feature type="transmembrane region" description="Helical" evidence="1">
    <location>
        <begin position="200"/>
        <end position="222"/>
    </location>
</feature>
<feature type="transmembrane region" description="Helical" evidence="1">
    <location>
        <begin position="7"/>
        <end position="28"/>
    </location>
</feature>
<keyword evidence="1" id="KW-0472">Membrane</keyword>
<sequence length="385" mass="41899">MSSLINAVRFALLLFSVAGAYGTWYIFINNGSADYMTRIRDVGPRLLPGTKEPLKTVFTGIPAVDYQLTILTLCFWEQVDGSNPSSSLFCFHFATQAACGWGLLLLESLRQGNRWRIISFLGVWGFLIQNAAYAVILPIYLTVHLWTSPLISSRRLSHFLVDIPNTAAVFGSIILGFVLPTIVMSLPAPSVVNFEQKQMYIAIWQFFPVWVSLVQAVLPYLLPKAEVLTTSESPNRQALATMRVLYIGLLTFAGIGQASTATLLAASKFFPGLFAPEFRGTFNPAKVFQPTAITPSTKMPSIGAGAHQLLQYDEFIGSGAMVLWSTALIANTYRGSRSRQSVASLVAQGIAAVLLTGPLGYAAACIWARDELVIAEAGEDAKKAN</sequence>